<reference evidence="2 3" key="1">
    <citation type="submission" date="2018-12" db="EMBL/GenBank/DDBJ databases">
        <authorList>
            <consortium name="Pathogen Informatics"/>
        </authorList>
    </citation>
    <scope>NUCLEOTIDE SEQUENCE [LARGE SCALE GENOMIC DNA]</scope>
    <source>
        <strain evidence="2 3">NCTC8529</strain>
    </source>
</reference>
<dbReference type="Pfam" id="PF00535">
    <property type="entry name" value="Glycos_transf_2"/>
    <property type="match status" value="1"/>
</dbReference>
<dbReference type="PANTHER" id="PTHR22916:SF3">
    <property type="entry name" value="UDP-GLCNAC:BETAGAL BETA-1,3-N-ACETYLGLUCOSAMINYLTRANSFERASE-LIKE PROTEIN 1"/>
    <property type="match status" value="1"/>
</dbReference>
<keyword evidence="2" id="KW-0328">Glycosyltransferase</keyword>
<evidence type="ECO:0000313" key="2">
    <source>
        <dbReference type="EMBL" id="VEE92248.1"/>
    </source>
</evidence>
<dbReference type="AlphaFoldDB" id="A0AAX3FL42"/>
<dbReference type="CDD" id="cd00761">
    <property type="entry name" value="Glyco_tranf_GTA_type"/>
    <property type="match status" value="1"/>
</dbReference>
<feature type="domain" description="Glycosyltransferase 2-like" evidence="1">
    <location>
        <begin position="6"/>
        <end position="161"/>
    </location>
</feature>
<dbReference type="Proteomes" id="UP000268529">
    <property type="component" value="Chromosome"/>
</dbReference>
<proteinExistence type="predicted"/>
<dbReference type="Gene3D" id="3.90.550.10">
    <property type="entry name" value="Spore Coat Polysaccharide Biosynthesis Protein SpsA, Chain A"/>
    <property type="match status" value="1"/>
</dbReference>
<dbReference type="EMBL" id="LR134310">
    <property type="protein sequence ID" value="VEE92248.1"/>
    <property type="molecule type" value="Genomic_DNA"/>
</dbReference>
<dbReference type="SUPFAM" id="SSF53448">
    <property type="entry name" value="Nucleotide-diphospho-sugar transferases"/>
    <property type="match status" value="1"/>
</dbReference>
<dbReference type="GO" id="GO:0016758">
    <property type="term" value="F:hexosyltransferase activity"/>
    <property type="evidence" value="ECO:0007669"/>
    <property type="project" value="UniProtKB-ARBA"/>
</dbReference>
<evidence type="ECO:0000313" key="3">
    <source>
        <dbReference type="Proteomes" id="UP000268529"/>
    </source>
</evidence>
<dbReference type="InterPro" id="IPR029044">
    <property type="entry name" value="Nucleotide-diphossugar_trans"/>
</dbReference>
<organism evidence="2 3">
    <name type="scientific">Actinobacillus equuli</name>
    <dbReference type="NCBI Taxonomy" id="718"/>
    <lineage>
        <taxon>Bacteria</taxon>
        <taxon>Pseudomonadati</taxon>
        <taxon>Pseudomonadota</taxon>
        <taxon>Gammaproteobacteria</taxon>
        <taxon>Pasteurellales</taxon>
        <taxon>Pasteurellaceae</taxon>
        <taxon>Actinobacillus</taxon>
    </lineage>
</organism>
<dbReference type="PANTHER" id="PTHR22916">
    <property type="entry name" value="GLYCOSYLTRANSFERASE"/>
    <property type="match status" value="1"/>
</dbReference>
<protein>
    <submittedName>
        <fullName evidence="2">Glycosyltransferase</fullName>
        <ecNumber evidence="2">2.4.1.-</ecNumber>
    </submittedName>
</protein>
<name>A0AAX3FL42_ACTEU</name>
<sequence>MEKMFSIIVPSYNRANEIPALLASLEQQTKKNFEVIIVDDCSTQAVVIEQNFAFPVTVIRNETNKGAAGSRNVGAEQANYEWLLFLDDDDRFASQKCEVLAQVLAQHPQANFVYHPAECVMVNEGFSYVTKPFPPEKLNLDAMLLANKIGGMPMFGIKKSFFFELGGLATDLKSLEDYEFVLKLVSSSNFAPVFVEQPLSICGFHTKRSSVSTNTTNTELALVAIRQKYVKTDAQAANFDMNSLYILSYPCAMNLSRQAASYYWQMFTRSYSLKHLIIAIVTFISPKLAINMKRFI</sequence>
<accession>A0AAX3FL42</accession>
<dbReference type="EC" id="2.4.1.-" evidence="2"/>
<gene>
    <name evidence="2" type="ORF">NCTC8529_01751</name>
</gene>
<keyword evidence="2" id="KW-0808">Transferase</keyword>
<dbReference type="InterPro" id="IPR001173">
    <property type="entry name" value="Glyco_trans_2-like"/>
</dbReference>
<evidence type="ECO:0000259" key="1">
    <source>
        <dbReference type="Pfam" id="PF00535"/>
    </source>
</evidence>